<feature type="compositionally biased region" description="Polar residues" evidence="1">
    <location>
        <begin position="137"/>
        <end position="150"/>
    </location>
</feature>
<dbReference type="AlphaFoldDB" id="A0AAN9TY90"/>
<proteinExistence type="predicted"/>
<name>A0AAN9TY90_9HEMI</name>
<feature type="region of interest" description="Disordered" evidence="1">
    <location>
        <begin position="118"/>
        <end position="150"/>
    </location>
</feature>
<feature type="compositionally biased region" description="Basic and acidic residues" evidence="1">
    <location>
        <begin position="122"/>
        <end position="136"/>
    </location>
</feature>
<keyword evidence="3" id="KW-1185">Reference proteome</keyword>
<feature type="compositionally biased region" description="Polar residues" evidence="1">
    <location>
        <begin position="409"/>
        <end position="420"/>
    </location>
</feature>
<comment type="caution">
    <text evidence="2">The sequence shown here is derived from an EMBL/GenBank/DDBJ whole genome shotgun (WGS) entry which is preliminary data.</text>
</comment>
<evidence type="ECO:0000313" key="3">
    <source>
        <dbReference type="Proteomes" id="UP001367676"/>
    </source>
</evidence>
<organism evidence="2 3">
    <name type="scientific">Parthenolecanium corni</name>
    <dbReference type="NCBI Taxonomy" id="536013"/>
    <lineage>
        <taxon>Eukaryota</taxon>
        <taxon>Metazoa</taxon>
        <taxon>Ecdysozoa</taxon>
        <taxon>Arthropoda</taxon>
        <taxon>Hexapoda</taxon>
        <taxon>Insecta</taxon>
        <taxon>Pterygota</taxon>
        <taxon>Neoptera</taxon>
        <taxon>Paraneoptera</taxon>
        <taxon>Hemiptera</taxon>
        <taxon>Sternorrhyncha</taxon>
        <taxon>Coccoidea</taxon>
        <taxon>Coccidae</taxon>
        <taxon>Parthenolecanium</taxon>
    </lineage>
</organism>
<dbReference type="EMBL" id="JBBCAQ010000010">
    <property type="protein sequence ID" value="KAK7600899.1"/>
    <property type="molecule type" value="Genomic_DNA"/>
</dbReference>
<evidence type="ECO:0000256" key="1">
    <source>
        <dbReference type="SAM" id="MobiDB-lite"/>
    </source>
</evidence>
<sequence length="610" mass="68342">MPPGTNSMLRARRKDKDFRPNRLLDRTASRGMLFENEELRLRTININADLEKGQQYIKKLRRENNQLRREIWNLRDQYDKLECMLKNQIQEQEFDGDGETYDEEAQDDPEMLSIVEEESEIDDSRITNDEETKENCENSSNSNHKGNALSNDRMDELKTQFSELISFNSSPYSNEDVTQFNAYSKNETTTDDGHKMCSLKSCEEFVNVFRKSTQEEAALVFCIDGFENLKVEEVIDNIESQFKDNCRSVIKGVRLTSKNCFLTVNDAKQCETILKSGLKIREKPIKLENVWEGSTILQLSAVPHYVADDQIITAVSRFADVIGKIDRQTYKGFDTGERFVQVKTPDVIPYQLLLGSICIPVTIIHPRHDEADKPKSISRRKSFRSELNINLIAPDPETLVLETDAKATTADSSPQSNGSEVQEGGSSGAAVKTEPSFFAKSTGVVLTQAEVENNVFQFPSTNACPSTALSCNQSNQTASKKKTANSNSIRDTRNSSESPSSFRKFSQKRMNSIRKAPVDLPQPPSPASVLNSAPKFGRRASVNFRNGPGECLVKSRATEGHEFGSGYIRERSTSDTSSGRQSICRRKLSATGHEGSGKIPWCGCWGIGCC</sequence>
<feature type="region of interest" description="Disordered" evidence="1">
    <location>
        <begin position="1"/>
        <end position="21"/>
    </location>
</feature>
<dbReference type="Proteomes" id="UP001367676">
    <property type="component" value="Unassembled WGS sequence"/>
</dbReference>
<protein>
    <submittedName>
        <fullName evidence="2">Uncharacterized protein</fullName>
    </submittedName>
</protein>
<feature type="region of interest" description="Disordered" evidence="1">
    <location>
        <begin position="468"/>
        <end position="509"/>
    </location>
</feature>
<evidence type="ECO:0000313" key="2">
    <source>
        <dbReference type="EMBL" id="KAK7600899.1"/>
    </source>
</evidence>
<reference evidence="2 3" key="1">
    <citation type="submission" date="2024-03" db="EMBL/GenBank/DDBJ databases">
        <title>Adaptation during the transition from Ophiocordyceps entomopathogen to insect associate is accompanied by gene loss and intensified selection.</title>
        <authorList>
            <person name="Ward C.M."/>
            <person name="Onetto C.A."/>
            <person name="Borneman A.R."/>
        </authorList>
    </citation>
    <scope>NUCLEOTIDE SEQUENCE [LARGE SCALE GENOMIC DNA]</scope>
    <source>
        <strain evidence="2">AWRI1</strain>
        <tissue evidence="2">Single Adult Female</tissue>
    </source>
</reference>
<feature type="compositionally biased region" description="Low complexity" evidence="1">
    <location>
        <begin position="495"/>
        <end position="504"/>
    </location>
</feature>
<feature type="region of interest" description="Disordered" evidence="1">
    <location>
        <begin position="407"/>
        <end position="433"/>
    </location>
</feature>
<accession>A0AAN9TY90</accession>
<gene>
    <name evidence="2" type="ORF">V9T40_008340</name>
</gene>
<feature type="compositionally biased region" description="Polar residues" evidence="1">
    <location>
        <begin position="468"/>
        <end position="489"/>
    </location>
</feature>